<dbReference type="InterPro" id="IPR027417">
    <property type="entry name" value="P-loop_NTPase"/>
</dbReference>
<accession>A0ABV1BEM6</accession>
<keyword evidence="1" id="KW-0378">Hydrolase</keyword>
<keyword evidence="2" id="KW-1185">Reference proteome</keyword>
<evidence type="ECO:0000313" key="1">
    <source>
        <dbReference type="EMBL" id="MEQ2370676.1"/>
    </source>
</evidence>
<gene>
    <name evidence="1" type="ORF">WMO28_06890</name>
</gene>
<dbReference type="GO" id="GO:0004386">
    <property type="term" value="F:helicase activity"/>
    <property type="evidence" value="ECO:0007669"/>
    <property type="project" value="UniProtKB-KW"/>
</dbReference>
<keyword evidence="1" id="KW-0347">Helicase</keyword>
<evidence type="ECO:0000313" key="2">
    <source>
        <dbReference type="Proteomes" id="UP001473063"/>
    </source>
</evidence>
<protein>
    <submittedName>
        <fullName evidence="1">DNA/RNA helicase domain-containing protein</fullName>
    </submittedName>
</protein>
<name>A0ABV1BEM6_9FIRM</name>
<dbReference type="SUPFAM" id="SSF52540">
    <property type="entry name" value="P-loop containing nucleoside triphosphate hydrolases"/>
    <property type="match status" value="1"/>
</dbReference>
<organism evidence="1 2">
    <name type="scientific">Blautia aquisgranensis</name>
    <dbReference type="NCBI Taxonomy" id="3133153"/>
    <lineage>
        <taxon>Bacteria</taxon>
        <taxon>Bacillati</taxon>
        <taxon>Bacillota</taxon>
        <taxon>Clostridia</taxon>
        <taxon>Lachnospirales</taxon>
        <taxon>Lachnospiraceae</taxon>
        <taxon>Blautia</taxon>
    </lineage>
</organism>
<dbReference type="RefSeq" id="WP_349056499.1">
    <property type="nucleotide sequence ID" value="NZ_JBBMEJ010000006.1"/>
</dbReference>
<keyword evidence="1" id="KW-0547">Nucleotide-binding</keyword>
<dbReference type="Gene3D" id="3.40.50.300">
    <property type="entry name" value="P-loop containing nucleotide triphosphate hydrolases"/>
    <property type="match status" value="1"/>
</dbReference>
<comment type="caution">
    <text evidence="1">The sequence shown here is derived from an EMBL/GenBank/DDBJ whole genome shotgun (WGS) entry which is preliminary data.</text>
</comment>
<reference evidence="1 2" key="1">
    <citation type="submission" date="2024-03" db="EMBL/GenBank/DDBJ databases">
        <title>Human intestinal bacterial collection.</title>
        <authorList>
            <person name="Pauvert C."/>
            <person name="Hitch T.C.A."/>
            <person name="Clavel T."/>
        </authorList>
    </citation>
    <scope>NUCLEOTIDE SEQUENCE [LARGE SCALE GENOMIC DNA]</scope>
    <source>
        <strain evidence="1 2">CLA-JM-H16</strain>
    </source>
</reference>
<dbReference type="Proteomes" id="UP001473063">
    <property type="component" value="Unassembled WGS sequence"/>
</dbReference>
<keyword evidence="1" id="KW-0067">ATP-binding</keyword>
<dbReference type="EMBL" id="JBBMEJ010000006">
    <property type="protein sequence ID" value="MEQ2370676.1"/>
    <property type="molecule type" value="Genomic_DNA"/>
</dbReference>
<sequence length="484" mass="57211">MKSISVYALTRNQSAECIQKLERQLSGREFFLKIKEWELGSMKALVKQLELHMQEFYKLRFFYSFQIPKLGKEFDLLQIKEDQIVNIELKSGRVSDDDIRRQLIQNRYYLSALGKPIFSYTYISSEDRLVRLTNHDHIVEGDWKQLCSALEKEGQDYKGDIEELFQAELYLISPLTEPERFLRKEYFLTSQQRDIERQILKRIRGKREGYFHFSGLPGTGKTLLLYDIGMKLSGRQQICIIHCGEAGQEWKLLHERLRRIDFLSDSELEEETDLSGYSSILVDEAHLLSEEKLLILLKKSQNRPVIFSSDSEDMISPEEMDHSTIEMIRNLPEIQSFHLTNRIRTNAELSSFIQNMMHLPEKRSSRWYPDITVLYANDEKEEENLLQDLEWRGFQIRTVENREQISMLAVRDSEKLAIVLDEQYYYDEKGYLRAEHFHGHSDVRKLFHLLNQARESLALVVKNNMAVYEILLEILQMRGKESKN</sequence>
<proteinExistence type="predicted"/>